<dbReference type="Gene3D" id="1.25.40.20">
    <property type="entry name" value="Ankyrin repeat-containing domain"/>
    <property type="match status" value="1"/>
</dbReference>
<feature type="region of interest" description="Disordered" evidence="2">
    <location>
        <begin position="385"/>
        <end position="418"/>
    </location>
</feature>
<evidence type="ECO:0000313" key="4">
    <source>
        <dbReference type="Proteomes" id="UP000018040"/>
    </source>
</evidence>
<dbReference type="SUPFAM" id="SSF48403">
    <property type="entry name" value="Ankyrin repeat"/>
    <property type="match status" value="1"/>
</dbReference>
<dbReference type="OrthoDB" id="426293at2759"/>
<dbReference type="PANTHER" id="PTHR24184:SF11">
    <property type="entry name" value="ANKYRIN REPEAT AND SOCS BOX CONTAINING 3"/>
    <property type="match status" value="1"/>
</dbReference>
<evidence type="ECO:0000256" key="1">
    <source>
        <dbReference type="SAM" id="Coils"/>
    </source>
</evidence>
<accession>V6U2K4</accession>
<dbReference type="VEuPathDB" id="GiardiaDB:DHA2_150169"/>
<proteinExistence type="predicted"/>
<feature type="compositionally biased region" description="Basic and acidic residues" evidence="2">
    <location>
        <begin position="397"/>
        <end position="407"/>
    </location>
</feature>
<dbReference type="EMBL" id="AHHH01000011">
    <property type="protein sequence ID" value="ESU45089.1"/>
    <property type="molecule type" value="Genomic_DNA"/>
</dbReference>
<feature type="non-terminal residue" evidence="3">
    <location>
        <position position="1"/>
    </location>
</feature>
<feature type="coiled-coil region" evidence="1">
    <location>
        <begin position="454"/>
        <end position="481"/>
    </location>
</feature>
<dbReference type="InterPro" id="IPR036770">
    <property type="entry name" value="Ankyrin_rpt-contain_sf"/>
</dbReference>
<feature type="region of interest" description="Disordered" evidence="2">
    <location>
        <begin position="314"/>
        <end position="333"/>
    </location>
</feature>
<dbReference type="SMART" id="SM00248">
    <property type="entry name" value="ANK"/>
    <property type="match status" value="5"/>
</dbReference>
<reference evidence="3 4" key="2">
    <citation type="journal article" date="2013" name="Genome Biol. Evol.">
        <title>Genome sequencing of Giardia lamblia genotypes A2 and B isolates (DH and GS) and comparative analysis with the genomes of genotypes A1 and E (WB and Pig).</title>
        <authorList>
            <person name="Adam R.D."/>
            <person name="Dahlstrom E.W."/>
            <person name="Martens C.A."/>
            <person name="Bruno D.P."/>
            <person name="Barbian K.D."/>
            <person name="Ricklefs S.M."/>
            <person name="Hernandez M.M."/>
            <person name="Narla N.P."/>
            <person name="Patel R.B."/>
            <person name="Porcella S.F."/>
            <person name="Nash T.E."/>
        </authorList>
    </citation>
    <scope>NUCLEOTIDE SEQUENCE [LARGE SCALE GENOMIC DNA]</scope>
    <source>
        <strain evidence="3 4">GS</strain>
    </source>
</reference>
<dbReference type="VEuPathDB" id="GiardiaDB:GL50581_825"/>
<name>V6U2K4_GIAIN</name>
<dbReference type="Proteomes" id="UP000018040">
    <property type="component" value="Unassembled WGS sequence"/>
</dbReference>
<keyword evidence="1" id="KW-0175">Coiled coil</keyword>
<evidence type="ECO:0000256" key="2">
    <source>
        <dbReference type="SAM" id="MobiDB-lite"/>
    </source>
</evidence>
<dbReference type="Pfam" id="PF12796">
    <property type="entry name" value="Ank_2"/>
    <property type="match status" value="2"/>
</dbReference>
<dbReference type="PANTHER" id="PTHR24184">
    <property type="entry name" value="SI:CH211-189E2.2"/>
    <property type="match status" value="1"/>
</dbReference>
<sequence>VNGPIQSKLKTLPMASRCRPSLEDWFSAAINHDYLNVNEWISTMAGSADENKETALMKAVRAQDPQMVHILAKHEAGATNDKGYTALIIAAINNLGSLCTILAPLESDVTLFGGRTALMMAASVSACSSIEALIPIQHGRRDDSGMTALMYAVTYGNVDAASALVDYERRILSSENKSALVIAAEHYRKDMVRLLYPHECGLLPDAEQIVLAPYNVIRDNSRYPTSFIESSSCSDTEARSCDQQRSKSASCHRQPRSATLVSAPYTAQGALPRYLLDRYERKASLDLSWSESCTPHKIRSVRINFSPRRVEKQLHFDSPQPRQQRAKSASAHERSNNILLAQQYPNAPHYETSRLHQERTSKKASPRLRTKTLTKADRYAVIKQQLGVRQKPSRSRHFSEDTSEHYASEQSSKRPRNTIQCHSLANGPYAELKKRAVFTPTPTPEPTKAENGILLALRRHILKLERELSEKESELQALVGLNESSQKTILALQEQTRSPSAYDATPTQCATQTEMAEEYKVSHSVQSPLPSYNTHSSTMKKLQEDAYLKQLCASLSLIKEDILLLCTTAQQEYVSQEHSTVELSKHPGSLDHELEDDTFAVLVPCNHLVDLEYFATKGQGEESRSIAECPRCGTRPTSIITVKM</sequence>
<dbReference type="InterPro" id="IPR002110">
    <property type="entry name" value="Ankyrin_rpt"/>
</dbReference>
<dbReference type="VEuPathDB" id="GiardiaDB:GL50803_005806"/>
<protein>
    <submittedName>
        <fullName evidence="3">Ankyrin repeat protein</fullName>
    </submittedName>
</protein>
<gene>
    <name evidence="3" type="ORF">GSB_150804</name>
</gene>
<dbReference type="AlphaFoldDB" id="V6U2K4"/>
<evidence type="ECO:0000313" key="3">
    <source>
        <dbReference type="EMBL" id="ESU45089.1"/>
    </source>
</evidence>
<comment type="caution">
    <text evidence="3">The sequence shown here is derived from an EMBL/GenBank/DDBJ whole genome shotgun (WGS) entry which is preliminary data.</text>
</comment>
<organism evidence="3 4">
    <name type="scientific">Giardia intestinalis</name>
    <name type="common">Giardia lamblia</name>
    <dbReference type="NCBI Taxonomy" id="5741"/>
    <lineage>
        <taxon>Eukaryota</taxon>
        <taxon>Metamonada</taxon>
        <taxon>Diplomonadida</taxon>
        <taxon>Hexamitidae</taxon>
        <taxon>Giardiinae</taxon>
        <taxon>Giardia</taxon>
    </lineage>
</organism>
<reference evidence="4" key="1">
    <citation type="submission" date="2012-02" db="EMBL/GenBank/DDBJ databases">
        <title>Genome sequencing of Giardia lamblia Genotypes A2 and B isolates (DH and GS) and comparative analysis with the genomes of Genotypes A1 and E (WB and Pig).</title>
        <authorList>
            <person name="Adam R."/>
            <person name="Dahlstrom E."/>
            <person name="Martens C."/>
            <person name="Bruno D."/>
            <person name="Barbian K."/>
            <person name="Porcella S.F."/>
            <person name="Nash T."/>
        </authorList>
    </citation>
    <scope>NUCLEOTIDE SEQUENCE</scope>
    <source>
        <strain evidence="4">GS</strain>
    </source>
</reference>
<dbReference type="VEuPathDB" id="GiardiaDB:QR46_0427"/>